<feature type="domain" description="BPL/LPL catalytic" evidence="3">
    <location>
        <begin position="368"/>
        <end position="576"/>
    </location>
</feature>
<dbReference type="InterPro" id="IPR004408">
    <property type="entry name" value="Biotin_CoA_COase_ligase"/>
</dbReference>
<dbReference type="GO" id="GO:0004077">
    <property type="term" value="F:biotin--[biotin carboxyl-carrier protein] ligase activity"/>
    <property type="evidence" value="ECO:0007669"/>
    <property type="project" value="InterPro"/>
</dbReference>
<dbReference type="OrthoDB" id="10250105at2759"/>
<dbReference type="AlphaFoldDB" id="A0A507F3Y3"/>
<keyword evidence="5" id="KW-1185">Reference proteome</keyword>
<dbReference type="InterPro" id="IPR029062">
    <property type="entry name" value="Class_I_gatase-like"/>
</dbReference>
<gene>
    <name evidence="4" type="ORF">CcCBS67573_g06352</name>
</gene>
<dbReference type="Gene3D" id="3.30.930.10">
    <property type="entry name" value="Bira Bifunctional Protein, Domain 2"/>
    <property type="match status" value="1"/>
</dbReference>
<dbReference type="CDD" id="cd16442">
    <property type="entry name" value="BPL"/>
    <property type="match status" value="1"/>
</dbReference>
<evidence type="ECO:0000259" key="3">
    <source>
        <dbReference type="PROSITE" id="PS51733"/>
    </source>
</evidence>
<accession>A0A507F3Y3</accession>
<dbReference type="SUPFAM" id="SSF52317">
    <property type="entry name" value="Class I glutamine amidotransferase-like"/>
    <property type="match status" value="1"/>
</dbReference>
<dbReference type="InterPro" id="IPR019197">
    <property type="entry name" value="Biotin-prot_ligase_N"/>
</dbReference>
<dbReference type="PANTHER" id="PTHR12835">
    <property type="entry name" value="BIOTIN PROTEIN LIGASE"/>
    <property type="match status" value="1"/>
</dbReference>
<evidence type="ECO:0000256" key="1">
    <source>
        <dbReference type="ARBA" id="ARBA00009934"/>
    </source>
</evidence>
<reference evidence="4 5" key="1">
    <citation type="journal article" date="2019" name="Sci. Rep.">
        <title>Comparative genomics of chytrid fungi reveal insights into the obligate biotrophic and pathogenic lifestyle of Synchytrium endobioticum.</title>
        <authorList>
            <person name="van de Vossenberg B.T.L.H."/>
            <person name="Warris S."/>
            <person name="Nguyen H.D.T."/>
            <person name="van Gent-Pelzer M.P.E."/>
            <person name="Joly D.L."/>
            <person name="van de Geest H.C."/>
            <person name="Bonants P.J.M."/>
            <person name="Smith D.S."/>
            <person name="Levesque C.A."/>
            <person name="van der Lee T.A.J."/>
        </authorList>
    </citation>
    <scope>NUCLEOTIDE SEQUENCE [LARGE SCALE GENOMIC DNA]</scope>
    <source>
        <strain evidence="4 5">CBS 675.73</strain>
    </source>
</reference>
<dbReference type="Proteomes" id="UP000320333">
    <property type="component" value="Unassembled WGS sequence"/>
</dbReference>
<dbReference type="STRING" id="246404.A0A507F3Y3"/>
<dbReference type="EMBL" id="QEAP01000266">
    <property type="protein sequence ID" value="TPX70999.1"/>
    <property type="molecule type" value="Genomic_DNA"/>
</dbReference>
<dbReference type="InterPro" id="IPR045864">
    <property type="entry name" value="aa-tRNA-synth_II/BPL/LPL"/>
</dbReference>
<keyword evidence="2" id="KW-0436">Ligase</keyword>
<comment type="similarity">
    <text evidence="1">Belongs to the biotin--protein ligase family.</text>
</comment>
<dbReference type="Pfam" id="PF03099">
    <property type="entry name" value="BPL_LplA_LipB"/>
    <property type="match status" value="1"/>
</dbReference>
<evidence type="ECO:0000313" key="4">
    <source>
        <dbReference type="EMBL" id="TPX70999.1"/>
    </source>
</evidence>
<dbReference type="PANTHER" id="PTHR12835:SF5">
    <property type="entry name" value="BIOTIN--PROTEIN LIGASE"/>
    <property type="match status" value="1"/>
</dbReference>
<dbReference type="Pfam" id="PF09825">
    <property type="entry name" value="BPL_N"/>
    <property type="match status" value="1"/>
</dbReference>
<dbReference type="NCBIfam" id="TIGR00121">
    <property type="entry name" value="birA_ligase"/>
    <property type="match status" value="1"/>
</dbReference>
<dbReference type="Gene3D" id="3.40.50.880">
    <property type="match status" value="1"/>
</dbReference>
<dbReference type="SUPFAM" id="SSF55681">
    <property type="entry name" value="Class II aaRS and biotin synthetases"/>
    <property type="match status" value="1"/>
</dbReference>
<dbReference type="InterPro" id="IPR004143">
    <property type="entry name" value="BPL_LPL_catalytic"/>
</dbReference>
<dbReference type="CDD" id="cd03144">
    <property type="entry name" value="GATase1_ScBLP_like"/>
    <property type="match status" value="1"/>
</dbReference>
<dbReference type="GO" id="GO:0005737">
    <property type="term" value="C:cytoplasm"/>
    <property type="evidence" value="ECO:0007669"/>
    <property type="project" value="TreeGrafter"/>
</dbReference>
<comment type="caution">
    <text evidence="4">The sequence shown here is derived from an EMBL/GenBank/DDBJ whole genome shotgun (WGS) entry which is preliminary data.</text>
</comment>
<protein>
    <recommendedName>
        <fullName evidence="3">BPL/LPL catalytic domain-containing protein</fullName>
    </recommendedName>
</protein>
<organism evidence="4 5">
    <name type="scientific">Chytriomyces confervae</name>
    <dbReference type="NCBI Taxonomy" id="246404"/>
    <lineage>
        <taxon>Eukaryota</taxon>
        <taxon>Fungi</taxon>
        <taxon>Fungi incertae sedis</taxon>
        <taxon>Chytridiomycota</taxon>
        <taxon>Chytridiomycota incertae sedis</taxon>
        <taxon>Chytridiomycetes</taxon>
        <taxon>Chytridiales</taxon>
        <taxon>Chytriomycetaceae</taxon>
        <taxon>Chytriomyces</taxon>
    </lineage>
</organism>
<sequence>MNILVYNGPGTARTSTERTLTVLKSLLKGRCDVLAIGPEVINHADRAWQSTTALLVVPGGRDLPYVESLAGFGVTAIQDFVRGGGSYLGICAGAYFATKRVEFETGTPLEVVGDRKLALVSAVARGSAAPGFVYDSEDGARSISIIVDAARIGLMHPDAATPPYRMNVYCNGAPYFDIVSGSQVEVLATYDSNLVTENAKGKPAIVQSSFGKGKVILMGPHLEHDNTANLPDLSEWDKHQKVLLITLLQRLGLSPEIPIETFRHEKDVSEPLILSNIADSARGTDWLSNLLHEHGQLESENVVMLKDSVTNFKFVKCNSSVSEYAAIPSEDDAFLPVLYSSTGQILQTSTEPSKFNIQSYFHHLKMDRSGFSTTTPLQFGSQILSSESISSTQTILEKNYRFSTALPNGIVCVASKQFSGRGRGANSWVSQEGCLMFSLAMQHKEGRSAIFLQYLFGLAVVEAIRSMEGGYSALAVHLKWPNDIYCYSRDPETRTRVLKKIGGILVNSSYMNGVFSIVIGCGLNVANNLPTTSLNELIAQHNSETSDNNTKLAPLTRERVLARILSTFESMYQVFAAQPLYAFSPFIAKYHDAWLHTDQYVYLQDQKVSARIVGLDESGMLKAEGVEDREVYLLQPDGNSFDMMKGLISRKK</sequence>
<name>A0A507F3Y3_9FUNG</name>
<dbReference type="PROSITE" id="PS51733">
    <property type="entry name" value="BPL_LPL_CATALYTIC"/>
    <property type="match status" value="1"/>
</dbReference>
<proteinExistence type="inferred from homology"/>
<evidence type="ECO:0000313" key="5">
    <source>
        <dbReference type="Proteomes" id="UP000320333"/>
    </source>
</evidence>
<evidence type="ECO:0000256" key="2">
    <source>
        <dbReference type="ARBA" id="ARBA00022598"/>
    </source>
</evidence>